<name>A0A6P2KVT1_9BURK</name>
<protein>
    <submittedName>
        <fullName evidence="1">Uncharacterized protein</fullName>
    </submittedName>
</protein>
<dbReference type="InterPro" id="IPR024628">
    <property type="entry name" value="Sulfotransferase_Stf0_dom"/>
</dbReference>
<dbReference type="EMBL" id="VZOL01000015">
    <property type="protein sequence ID" value="KAB0685836.1"/>
    <property type="molecule type" value="Genomic_DNA"/>
</dbReference>
<gene>
    <name evidence="1" type="ORF">F7R13_02910</name>
</gene>
<organism evidence="1 2">
    <name type="scientific">Burkholderia territorii</name>
    <dbReference type="NCBI Taxonomy" id="1503055"/>
    <lineage>
        <taxon>Bacteria</taxon>
        <taxon>Pseudomonadati</taxon>
        <taxon>Pseudomonadota</taxon>
        <taxon>Betaproteobacteria</taxon>
        <taxon>Burkholderiales</taxon>
        <taxon>Burkholderiaceae</taxon>
        <taxon>Burkholderia</taxon>
        <taxon>Burkholderia cepacia complex</taxon>
    </lineage>
</organism>
<reference evidence="1 2" key="1">
    <citation type="submission" date="2019-09" db="EMBL/GenBank/DDBJ databases">
        <title>Draft genome sequences of 48 bacterial type strains from the CCUG.</title>
        <authorList>
            <person name="Tunovic T."/>
            <person name="Pineiro-Iglesias B."/>
            <person name="Unosson C."/>
            <person name="Inganas E."/>
            <person name="Ohlen M."/>
            <person name="Cardew S."/>
            <person name="Jensie-Markopoulos S."/>
            <person name="Salva-Serra F."/>
            <person name="Jaen-Luchoro D."/>
            <person name="Karlsson R."/>
            <person name="Svensson-Stadler L."/>
            <person name="Chun J."/>
            <person name="Moore E."/>
        </authorList>
    </citation>
    <scope>NUCLEOTIDE SEQUENCE [LARGE SCALE GENOMIC DNA]</scope>
    <source>
        <strain evidence="1 2">CCUG 65687</strain>
    </source>
</reference>
<evidence type="ECO:0000313" key="2">
    <source>
        <dbReference type="Proteomes" id="UP000473571"/>
    </source>
</evidence>
<proteinExistence type="predicted"/>
<comment type="caution">
    <text evidence="1">The sequence shown here is derived from an EMBL/GenBank/DDBJ whole genome shotgun (WGS) entry which is preliminary data.</text>
</comment>
<evidence type="ECO:0000313" key="1">
    <source>
        <dbReference type="EMBL" id="KAB0685836.1"/>
    </source>
</evidence>
<dbReference type="Gene3D" id="3.40.50.300">
    <property type="entry name" value="P-loop containing nucleotide triphosphate hydrolases"/>
    <property type="match status" value="1"/>
</dbReference>
<dbReference type="RefSeq" id="WP_059807488.1">
    <property type="nucleotide sequence ID" value="NZ_CABVPO010000016.1"/>
</dbReference>
<dbReference type="AlphaFoldDB" id="A0A6P2KVT1"/>
<dbReference type="Pfam" id="PF09037">
    <property type="entry name" value="Sulphotransf"/>
    <property type="match status" value="1"/>
</dbReference>
<dbReference type="Proteomes" id="UP000473571">
    <property type="component" value="Unassembled WGS sequence"/>
</dbReference>
<accession>A0A6P2KVT1</accession>
<dbReference type="InterPro" id="IPR027417">
    <property type="entry name" value="P-loop_NTPase"/>
</dbReference>
<sequence>MIISLASTQTMSQRIDKTTLLSRLEHAGINRTFTIAFTPRCGSTVLSNALTSAHLGRPTEYFQYPYSEQSPFGITPGERFEEDFETLILDRSVNGIFGSKIMHDHRAHLDDWLATSVHGYATLDDILPNHRWIYIRRENSIKQAVSLYIADETGVWHMPTCSDSDTSTPKVRYDFFAILTKLMMLLSHEANWEAYFDKTGIRPLRMTYESLIASPSQFFTELADHLGVPADAIASAHLSRNGGLNKISDRMSDVYRDIRERFTEDFLDIGRRDNRAKLGAGLDRWVDFFGNQRWRTDDS</sequence>
<dbReference type="SUPFAM" id="SSF52540">
    <property type="entry name" value="P-loop containing nucleoside triphosphate hydrolases"/>
    <property type="match status" value="1"/>
</dbReference>